<sequence length="836" mass="92475">MLGTTNQRSHSHVPAEGKHQPVSTYRIQLGPDVTFDSVIDQIPYLSDLGVTDIFLSPILQAAPGSTHGYDVVDHESISEELGGLAGFERASRAIHDAGMHVVVDIVPNHMAVPTPLYHNRALWSVLRDGEDSPYAHWFDVDVADGGDGLLLPVLGKRIGDVLAAGELVLDSMVVPGFVADGPVPVLRYYDHVFPVRAGTESLPLVDLLDRQFYRIAYWRVANEELNYRRFFDVDTLAAIRVEQPDVFNHSHALLIDLMKRGLIDSFRVDHPDGLADPREYFRHLHAATGGAWLVAEKILEADEELPNDWQCAGTTGYDALRRIQGVLTEPAGVPSVSQLYSEISGSTASVDTTEIEAKRQIVSTSLYAEVHRLATLLADVCHSDVRLRDHTFRRILDVVSELVVHMSRYRAYIVPGERAGGSEEKLVRDAALKAAEFLDDDSRETLEIVVDLLLGNESGSAGRTQEDRRREAIVRFQQVCGAVMAKGVEDTTFYRYTALLSANEVGGGPHSVVTSLDEFHNWQTYMHQAWPVSGVVTSTHDTKRCEDVRARISVLTQFSAEWVALVQHLRRVLAEQRPVALDGQFENLIWQTIIGTWTPDGPISTERLDAYLLKAAREQKLWTTWTEQDSVAEEGMLEYAHAIISTPESADALSAFAATIYDAVRANVLATCALHYTMVGVPDLYQGEEITQTSLVDPDNRRPVDYQQLHSMLTSMDEQGLPAHASLDEEKLWVTLKLLRFRRSHPQIASAAAGYSALPVSTGHAIAFARTVEDSPFLVTIAQRSVGLLQQASHTVVLPDGHWEDLLTGTQISGGSQLLSTLTERFPVAILVRNDS</sequence>
<dbReference type="NCBIfam" id="TIGR02401">
    <property type="entry name" value="trehalose_TreY"/>
    <property type="match status" value="1"/>
</dbReference>
<dbReference type="SMART" id="SM00642">
    <property type="entry name" value="Aamy"/>
    <property type="match status" value="1"/>
</dbReference>
<dbReference type="InterPro" id="IPR017853">
    <property type="entry name" value="GH"/>
</dbReference>
<dbReference type="InterPro" id="IPR013797">
    <property type="entry name" value="Maltooligo_trehalose_synth_4"/>
</dbReference>
<protein>
    <submittedName>
        <fullName evidence="3">Malto-oligosyltrehalose synthase</fullName>
    </submittedName>
</protein>
<keyword evidence="4" id="KW-1185">Reference proteome</keyword>
<dbReference type="GO" id="GO:0005992">
    <property type="term" value="P:trehalose biosynthetic process"/>
    <property type="evidence" value="ECO:0007669"/>
    <property type="project" value="TreeGrafter"/>
</dbReference>
<gene>
    <name evidence="3" type="ordered locus">Arch_0801</name>
</gene>
<dbReference type="Gene3D" id="1.10.150.200">
    <property type="entry name" value="Maltooligosyl trehalose synthase, domain 3"/>
    <property type="match status" value="1"/>
</dbReference>
<dbReference type="Gene3D" id="3.20.20.80">
    <property type="entry name" value="Glycosidases"/>
    <property type="match status" value="1"/>
</dbReference>
<dbReference type="GO" id="GO:0030980">
    <property type="term" value="P:alpha-glucan catabolic process"/>
    <property type="evidence" value="ECO:0007669"/>
    <property type="project" value="TreeGrafter"/>
</dbReference>
<dbReference type="PANTHER" id="PTHR10357">
    <property type="entry name" value="ALPHA-AMYLASE FAMILY MEMBER"/>
    <property type="match status" value="1"/>
</dbReference>
<dbReference type="InterPro" id="IPR006047">
    <property type="entry name" value="GH13_cat_dom"/>
</dbReference>
<dbReference type="AlphaFoldDB" id="D7BNM9"/>
<dbReference type="Gene3D" id="1.10.10.470">
    <property type="entry name" value="Maltooligosyl trehalose synthase, domain 4"/>
    <property type="match status" value="1"/>
</dbReference>
<dbReference type="Proteomes" id="UP000000376">
    <property type="component" value="Chromosome"/>
</dbReference>
<dbReference type="CDD" id="cd11336">
    <property type="entry name" value="AmyAc_MTSase"/>
    <property type="match status" value="1"/>
</dbReference>
<dbReference type="CAZy" id="GH13">
    <property type="family name" value="Glycoside Hydrolase Family 13"/>
</dbReference>
<dbReference type="RefSeq" id="WP_013170024.1">
    <property type="nucleotide sequence ID" value="NC_014218.1"/>
</dbReference>
<organism evidence="3 4">
    <name type="scientific">Arcanobacterium haemolyticum (strain ATCC 9345 / DSM 20595 / CCM 5947 / CCUG 17215 / LMG 16163 / NBRC 15585 / NCTC 8452 / 11018)</name>
    <dbReference type="NCBI Taxonomy" id="644284"/>
    <lineage>
        <taxon>Bacteria</taxon>
        <taxon>Bacillati</taxon>
        <taxon>Actinomycetota</taxon>
        <taxon>Actinomycetes</taxon>
        <taxon>Actinomycetales</taxon>
        <taxon>Actinomycetaceae</taxon>
        <taxon>Arcanobacterium</taxon>
    </lineage>
</organism>
<feature type="domain" description="Glycosyl hydrolase family 13 catalytic" evidence="2">
    <location>
        <begin position="21"/>
        <end position="742"/>
    </location>
</feature>
<evidence type="ECO:0000313" key="3">
    <source>
        <dbReference type="EMBL" id="ADH92528.1"/>
    </source>
</evidence>
<dbReference type="PANTHER" id="PTHR10357:SF216">
    <property type="entry name" value="MALTOOLIGOSYL TREHALOSE SYNTHASE-RELATED"/>
    <property type="match status" value="1"/>
</dbReference>
<evidence type="ECO:0000259" key="2">
    <source>
        <dbReference type="SMART" id="SM00642"/>
    </source>
</evidence>
<accession>D7BNM9</accession>
<dbReference type="OrthoDB" id="9761577at2"/>
<dbReference type="InterPro" id="IPR012767">
    <property type="entry name" value="Trehalose_TreY"/>
</dbReference>
<dbReference type="STRING" id="644284.Arch_0801"/>
<dbReference type="Gene3D" id="3.30.1590.10">
    <property type="entry name" value="Maltooligosyl trehalose synthase, domain 2"/>
    <property type="match status" value="1"/>
</dbReference>
<dbReference type="KEGG" id="ahe:Arch_0801"/>
<dbReference type="EMBL" id="CP002045">
    <property type="protein sequence ID" value="ADH92528.1"/>
    <property type="molecule type" value="Genomic_DNA"/>
</dbReference>
<dbReference type="Pfam" id="PF00128">
    <property type="entry name" value="Alpha-amylase"/>
    <property type="match status" value="1"/>
</dbReference>
<proteinExistence type="predicted"/>
<name>D7BNM9_ARCHD</name>
<reference evidence="3 4" key="1">
    <citation type="journal article" date="2010" name="Stand. Genomic Sci.">
        <title>Complete genome sequence of Arcanobacterium haemolyticum type strain (11018).</title>
        <authorList>
            <person name="Yasawong M."/>
            <person name="Teshima H."/>
            <person name="Lapidus A."/>
            <person name="Nolan M."/>
            <person name="Lucas S."/>
            <person name="Glavina Del Rio T."/>
            <person name="Tice H."/>
            <person name="Cheng J."/>
            <person name="Bruce D."/>
            <person name="Detter C."/>
            <person name="Tapia R."/>
            <person name="Han C."/>
            <person name="Goodwin L."/>
            <person name="Pitluck S."/>
            <person name="Liolios K."/>
            <person name="Ivanova N."/>
            <person name="Mavromatis K."/>
            <person name="Mikhailova N."/>
            <person name="Pati A."/>
            <person name="Chen A."/>
            <person name="Palaniappan K."/>
            <person name="Land M."/>
            <person name="Hauser L."/>
            <person name="Chang Y."/>
            <person name="Jeffries C."/>
            <person name="Rohde M."/>
            <person name="Sikorski J."/>
            <person name="Pukall R."/>
            <person name="Goker M."/>
            <person name="Woyke T."/>
            <person name="Bristow J."/>
            <person name="Eisen J."/>
            <person name="Markowitz V."/>
            <person name="Hugenholtz P."/>
            <person name="Kyrpides N."/>
            <person name="Klenk H."/>
        </authorList>
    </citation>
    <scope>NUCLEOTIDE SEQUENCE [LARGE SCALE GENOMIC DNA]</scope>
    <source>
        <strain evidence="4">ATCC 9345 / DSM 20595 / CCUG 17215 / LMG 16163 / NBRC 15585 / NCTC 8452 / 11018</strain>
    </source>
</reference>
<evidence type="ECO:0000256" key="1">
    <source>
        <dbReference type="SAM" id="MobiDB-lite"/>
    </source>
</evidence>
<feature type="region of interest" description="Disordered" evidence="1">
    <location>
        <begin position="1"/>
        <end position="21"/>
    </location>
</feature>
<dbReference type="GO" id="GO:0047470">
    <property type="term" value="F:(1,4)-alpha-D-glucan 1-alpha-D-glucosylmutase activity"/>
    <property type="evidence" value="ECO:0007669"/>
    <property type="project" value="TreeGrafter"/>
</dbReference>
<dbReference type="HOGENOM" id="CLU_005045_1_0_11"/>
<dbReference type="SUPFAM" id="SSF51445">
    <property type="entry name" value="(Trans)glycosidases"/>
    <property type="match status" value="1"/>
</dbReference>
<dbReference type="eggNOG" id="COG3280">
    <property type="taxonomic scope" value="Bacteria"/>
</dbReference>
<evidence type="ECO:0000313" key="4">
    <source>
        <dbReference type="Proteomes" id="UP000000376"/>
    </source>
</evidence>